<feature type="transmembrane region" description="Helical" evidence="2">
    <location>
        <begin position="235"/>
        <end position="254"/>
    </location>
</feature>
<dbReference type="EMBL" id="VIKR01000002">
    <property type="protein sequence ID" value="TQV74629.1"/>
    <property type="molecule type" value="Genomic_DNA"/>
</dbReference>
<dbReference type="PANTHER" id="PTHR35894">
    <property type="entry name" value="GENERAL SECRETION PATHWAY PROTEIN A-RELATED"/>
    <property type="match status" value="1"/>
</dbReference>
<evidence type="ECO:0000259" key="3">
    <source>
        <dbReference type="Pfam" id="PF13401"/>
    </source>
</evidence>
<keyword evidence="5" id="KW-1185">Reference proteome</keyword>
<dbReference type="AlphaFoldDB" id="A0A545TBP7"/>
<evidence type="ECO:0000313" key="5">
    <source>
        <dbReference type="Proteomes" id="UP000317839"/>
    </source>
</evidence>
<dbReference type="Proteomes" id="UP000317839">
    <property type="component" value="Unassembled WGS sequence"/>
</dbReference>
<proteinExistence type="predicted"/>
<dbReference type="Gene3D" id="3.40.50.300">
    <property type="entry name" value="P-loop containing nucleotide triphosphate hydrolases"/>
    <property type="match status" value="1"/>
</dbReference>
<organism evidence="4 5">
    <name type="scientific">Aliikangiella marina</name>
    <dbReference type="NCBI Taxonomy" id="1712262"/>
    <lineage>
        <taxon>Bacteria</taxon>
        <taxon>Pseudomonadati</taxon>
        <taxon>Pseudomonadota</taxon>
        <taxon>Gammaproteobacteria</taxon>
        <taxon>Oceanospirillales</taxon>
        <taxon>Pleioneaceae</taxon>
        <taxon>Aliikangiella</taxon>
    </lineage>
</organism>
<keyword evidence="2" id="KW-0472">Membrane</keyword>
<dbReference type="SUPFAM" id="SSF52540">
    <property type="entry name" value="P-loop containing nucleoside triphosphate hydrolases"/>
    <property type="match status" value="1"/>
</dbReference>
<feature type="compositionally biased region" description="Polar residues" evidence="1">
    <location>
        <begin position="410"/>
        <end position="423"/>
    </location>
</feature>
<dbReference type="GO" id="GO:0042834">
    <property type="term" value="F:peptidoglycan binding"/>
    <property type="evidence" value="ECO:0007669"/>
    <property type="project" value="InterPro"/>
</dbReference>
<feature type="compositionally biased region" description="Low complexity" evidence="1">
    <location>
        <begin position="324"/>
        <end position="340"/>
    </location>
</feature>
<feature type="compositionally biased region" description="Basic and acidic residues" evidence="1">
    <location>
        <begin position="357"/>
        <end position="373"/>
    </location>
</feature>
<keyword evidence="2" id="KW-0812">Transmembrane</keyword>
<evidence type="ECO:0000313" key="4">
    <source>
        <dbReference type="EMBL" id="TQV74629.1"/>
    </source>
</evidence>
<evidence type="ECO:0000256" key="2">
    <source>
        <dbReference type="SAM" id="Phobius"/>
    </source>
</evidence>
<feature type="region of interest" description="Disordered" evidence="1">
    <location>
        <begin position="272"/>
        <end position="423"/>
    </location>
</feature>
<keyword evidence="2" id="KW-1133">Transmembrane helix</keyword>
<sequence length="525" mass="58928">MSYVSLHKSQLLDSLENQVLYADLCTVVIGEEGTGKSFFLEQLNQRMQGQTEVSQIEAADEMSVAQLEKSIGLQLDLSWNEADNLIDRVANRFDRRVLLTVDNAQLLPNTCLEFLMMLVAEQLSSKAVKIFVVLAGDARLAKKLNETSTLVNNPNICVVFELEPIKKNETKALIADFQSIDEGTVDALYDEQKLDYLWQLSKGNPGDLNYQLNRWLAETNKPAPKLEENTVSKKYLMGVTYLMLALLLAGVLIYQDDINEFIAPQENTISDPRSQEVLSLPENRSDLTQVSDSTSGNTGESLNSNQSSRMNQESENQESENQENENQGNEAQNETATTTLEAKKEPQIDKVSSQTKNRVEESLDKNDTTDIRVAESQQETDSKNEPSKSQTRESSEPPRTETNEIESPADNINSNQSSETGKAQLTADERKLLTYLDSQHTLQWVGVSNLQAAEQFRDSHPLASQMLIFRRLQGGKYLFLVVSGQFNSRTDADNARVIYGQRNYPGKPWIKSINAIKQEINTIPQ</sequence>
<gene>
    <name evidence="4" type="ORF">FLL45_06605</name>
</gene>
<reference evidence="4 5" key="1">
    <citation type="submission" date="2019-06" db="EMBL/GenBank/DDBJ databases">
        <title>Draft genome of Aliikangiella marina GYP-15.</title>
        <authorList>
            <person name="Wang G."/>
        </authorList>
    </citation>
    <scope>NUCLEOTIDE SEQUENCE [LARGE SCALE GENOMIC DNA]</scope>
    <source>
        <strain evidence="4 5">GYP-15</strain>
    </source>
</reference>
<name>A0A545TBP7_9GAMM</name>
<comment type="caution">
    <text evidence="4">The sequence shown here is derived from an EMBL/GenBank/DDBJ whole genome shotgun (WGS) entry which is preliminary data.</text>
</comment>
<dbReference type="InterPro" id="IPR036680">
    <property type="entry name" value="SPOR-like_sf"/>
</dbReference>
<dbReference type="GO" id="GO:0016887">
    <property type="term" value="F:ATP hydrolysis activity"/>
    <property type="evidence" value="ECO:0007669"/>
    <property type="project" value="InterPro"/>
</dbReference>
<evidence type="ECO:0000256" key="1">
    <source>
        <dbReference type="SAM" id="MobiDB-lite"/>
    </source>
</evidence>
<accession>A0A545TBP7</accession>
<feature type="domain" description="ORC1/DEAH AAA+ ATPase" evidence="3">
    <location>
        <begin position="24"/>
        <end position="143"/>
    </location>
</feature>
<dbReference type="InterPro" id="IPR052026">
    <property type="entry name" value="ExeA_AAA_ATPase_DNA-bind"/>
</dbReference>
<feature type="compositionally biased region" description="Polar residues" evidence="1">
    <location>
        <begin position="286"/>
        <end position="302"/>
    </location>
</feature>
<feature type="compositionally biased region" description="Low complexity" evidence="1">
    <location>
        <begin position="303"/>
        <end position="314"/>
    </location>
</feature>
<dbReference type="Pfam" id="PF13401">
    <property type="entry name" value="AAA_22"/>
    <property type="match status" value="1"/>
</dbReference>
<dbReference type="InterPro" id="IPR049945">
    <property type="entry name" value="AAA_22"/>
</dbReference>
<dbReference type="InterPro" id="IPR027417">
    <property type="entry name" value="P-loop_NTPase"/>
</dbReference>
<dbReference type="OrthoDB" id="6189127at2"/>
<feature type="compositionally biased region" description="Basic and acidic residues" evidence="1">
    <location>
        <begin position="380"/>
        <end position="402"/>
    </location>
</feature>
<dbReference type="Gene3D" id="3.30.70.1070">
    <property type="entry name" value="Sporulation related repeat"/>
    <property type="match status" value="1"/>
</dbReference>
<dbReference type="RefSeq" id="WP_142941244.1">
    <property type="nucleotide sequence ID" value="NZ_VIKR01000002.1"/>
</dbReference>
<dbReference type="PANTHER" id="PTHR35894:SF1">
    <property type="entry name" value="PHOSPHORIBULOKINASE _ URIDINE KINASE FAMILY"/>
    <property type="match status" value="1"/>
</dbReference>
<protein>
    <submittedName>
        <fullName evidence="4">AAA family ATPase</fullName>
    </submittedName>
</protein>